<sequence length="440" mass="48730">MYRKISIGCAFLLAAIQLQAQSVKTLTLKEAIDLGYTNSKQLMVSNAKVKEAQAKLDQAKDKALPELGISGTFLHINTPNVSFSNSTTDNSGSSDSPLASLANLHNIGLAQVSASMPVFNGMRIRNTKVMNDYLQQAAQYDAQTTKSDVAVNTIKAVYQYYELTQSRKTIEENLKHEQQRVVEFKNQEAQGLLARNDRLKAELQANNVELALTEVSNSVKLAEYNLNILLGLPDDTSIQLDTTGIFTLSKLTTWEESLQAGLTNRTELKSADFQVKASDSGYKIAKANRLPTLNVSAGYANVYIPNVMTVTNALNAGVSLKYSITGAIHAKHSMHEAKARYEQASAYQQIASDNVKVDIRQKYLKCQEMLDKLAINQRAIEQAQENFQISQNKYKQGLLILSDYLDADVALLRSQINYVTTKAESMIAYYELQESIGTLQ</sequence>
<evidence type="ECO:0000256" key="1">
    <source>
        <dbReference type="ARBA" id="ARBA00004442"/>
    </source>
</evidence>
<dbReference type="PANTHER" id="PTHR30026">
    <property type="entry name" value="OUTER MEMBRANE PROTEIN TOLC"/>
    <property type="match status" value="1"/>
</dbReference>
<keyword evidence="9" id="KW-0732">Signal</keyword>
<accession>A0ABS1L064</accession>
<evidence type="ECO:0000256" key="6">
    <source>
        <dbReference type="ARBA" id="ARBA00023136"/>
    </source>
</evidence>
<feature type="coiled-coil region" evidence="8">
    <location>
        <begin position="167"/>
        <end position="209"/>
    </location>
</feature>
<feature type="signal peptide" evidence="9">
    <location>
        <begin position="1"/>
        <end position="20"/>
    </location>
</feature>
<feature type="chain" id="PRO_5045835768" evidence="9">
    <location>
        <begin position="21"/>
        <end position="440"/>
    </location>
</feature>
<keyword evidence="5" id="KW-0812">Transmembrane</keyword>
<evidence type="ECO:0000256" key="4">
    <source>
        <dbReference type="ARBA" id="ARBA00022452"/>
    </source>
</evidence>
<keyword evidence="6" id="KW-0472">Membrane</keyword>
<evidence type="ECO:0000256" key="8">
    <source>
        <dbReference type="SAM" id="Coils"/>
    </source>
</evidence>
<reference evidence="10 11" key="1">
    <citation type="submission" date="2021-01" db="EMBL/GenBank/DDBJ databases">
        <title>Chryseolinea sp. Jin1 Genome sequencing and assembly.</title>
        <authorList>
            <person name="Kim I."/>
        </authorList>
    </citation>
    <scope>NUCLEOTIDE SEQUENCE [LARGE SCALE GENOMIC DNA]</scope>
    <source>
        <strain evidence="10 11">Jin1</strain>
    </source>
</reference>
<dbReference type="InterPro" id="IPR051906">
    <property type="entry name" value="TolC-like"/>
</dbReference>
<evidence type="ECO:0000256" key="9">
    <source>
        <dbReference type="SAM" id="SignalP"/>
    </source>
</evidence>
<dbReference type="PANTHER" id="PTHR30026:SF20">
    <property type="entry name" value="OUTER MEMBRANE PROTEIN TOLC"/>
    <property type="match status" value="1"/>
</dbReference>
<dbReference type="SUPFAM" id="SSF56954">
    <property type="entry name" value="Outer membrane efflux proteins (OEP)"/>
    <property type="match status" value="1"/>
</dbReference>
<evidence type="ECO:0000256" key="2">
    <source>
        <dbReference type="ARBA" id="ARBA00007613"/>
    </source>
</evidence>
<dbReference type="RefSeq" id="WP_202015307.1">
    <property type="nucleotide sequence ID" value="NZ_JAERRB010000014.1"/>
</dbReference>
<dbReference type="Pfam" id="PF02321">
    <property type="entry name" value="OEP"/>
    <property type="match status" value="2"/>
</dbReference>
<name>A0ABS1L064_9BACT</name>
<keyword evidence="7" id="KW-0998">Cell outer membrane</keyword>
<comment type="caution">
    <text evidence="10">The sequence shown here is derived from an EMBL/GenBank/DDBJ whole genome shotgun (WGS) entry which is preliminary data.</text>
</comment>
<protein>
    <submittedName>
        <fullName evidence="10">TolC family protein</fullName>
    </submittedName>
</protein>
<dbReference type="EMBL" id="JAERRB010000014">
    <property type="protein sequence ID" value="MBL0745095.1"/>
    <property type="molecule type" value="Genomic_DNA"/>
</dbReference>
<comment type="similarity">
    <text evidence="2">Belongs to the outer membrane factor (OMF) (TC 1.B.17) family.</text>
</comment>
<evidence type="ECO:0000256" key="7">
    <source>
        <dbReference type="ARBA" id="ARBA00023237"/>
    </source>
</evidence>
<comment type="subcellular location">
    <subcellularLocation>
        <location evidence="1">Cell outer membrane</location>
    </subcellularLocation>
</comment>
<keyword evidence="11" id="KW-1185">Reference proteome</keyword>
<keyword evidence="8" id="KW-0175">Coiled coil</keyword>
<evidence type="ECO:0000256" key="5">
    <source>
        <dbReference type="ARBA" id="ARBA00022692"/>
    </source>
</evidence>
<keyword evidence="3" id="KW-0813">Transport</keyword>
<organism evidence="10 11">
    <name type="scientific">Chryseolinea lacunae</name>
    <dbReference type="NCBI Taxonomy" id="2801331"/>
    <lineage>
        <taxon>Bacteria</taxon>
        <taxon>Pseudomonadati</taxon>
        <taxon>Bacteroidota</taxon>
        <taxon>Cytophagia</taxon>
        <taxon>Cytophagales</taxon>
        <taxon>Fulvivirgaceae</taxon>
        <taxon>Chryseolinea</taxon>
    </lineage>
</organism>
<dbReference type="InterPro" id="IPR003423">
    <property type="entry name" value="OMP_efflux"/>
</dbReference>
<gene>
    <name evidence="10" type="ORF">JI741_27950</name>
</gene>
<evidence type="ECO:0000256" key="3">
    <source>
        <dbReference type="ARBA" id="ARBA00022448"/>
    </source>
</evidence>
<dbReference type="Gene3D" id="1.20.1600.10">
    <property type="entry name" value="Outer membrane efflux proteins (OEP)"/>
    <property type="match status" value="1"/>
</dbReference>
<dbReference type="Proteomes" id="UP000613030">
    <property type="component" value="Unassembled WGS sequence"/>
</dbReference>
<keyword evidence="4" id="KW-1134">Transmembrane beta strand</keyword>
<proteinExistence type="inferred from homology"/>
<evidence type="ECO:0000313" key="11">
    <source>
        <dbReference type="Proteomes" id="UP000613030"/>
    </source>
</evidence>
<evidence type="ECO:0000313" key="10">
    <source>
        <dbReference type="EMBL" id="MBL0745095.1"/>
    </source>
</evidence>